<evidence type="ECO:0000256" key="12">
    <source>
        <dbReference type="ARBA" id="ARBA00022989"/>
    </source>
</evidence>
<keyword evidence="7 19" id="KW-1003">Cell membrane</keyword>
<dbReference type="EC" id="2.7.8.26" evidence="5 19"/>
<dbReference type="PANTHER" id="PTHR34148:SF1">
    <property type="entry name" value="ADENOSYLCOBINAMIDE-GDP RIBAZOLETRANSFERASE"/>
    <property type="match status" value="1"/>
</dbReference>
<evidence type="ECO:0000256" key="4">
    <source>
        <dbReference type="ARBA" id="ARBA00010561"/>
    </source>
</evidence>
<keyword evidence="21" id="KW-1185">Reference proteome</keyword>
<comment type="catalytic activity">
    <reaction evidence="17 19">
        <text>alpha-ribazole + adenosylcob(III)inamide-GDP = adenosylcob(III)alamin + GMP + H(+)</text>
        <dbReference type="Rhea" id="RHEA:16049"/>
        <dbReference type="ChEBI" id="CHEBI:10329"/>
        <dbReference type="ChEBI" id="CHEBI:15378"/>
        <dbReference type="ChEBI" id="CHEBI:18408"/>
        <dbReference type="ChEBI" id="CHEBI:58115"/>
        <dbReference type="ChEBI" id="CHEBI:60487"/>
        <dbReference type="EC" id="2.7.8.26"/>
    </reaction>
</comment>
<keyword evidence="9 19" id="KW-0808">Transferase</keyword>
<dbReference type="EMBL" id="JAEMUK010000078">
    <property type="protein sequence ID" value="MBJ7544180.1"/>
    <property type="molecule type" value="Genomic_DNA"/>
</dbReference>
<organism evidence="20 21">
    <name type="scientific">Rhodomicrobium udaipurense</name>
    <dbReference type="NCBI Taxonomy" id="1202716"/>
    <lineage>
        <taxon>Bacteria</taxon>
        <taxon>Pseudomonadati</taxon>
        <taxon>Pseudomonadota</taxon>
        <taxon>Alphaproteobacteria</taxon>
        <taxon>Hyphomicrobiales</taxon>
        <taxon>Hyphomicrobiaceae</taxon>
        <taxon>Rhodomicrobium</taxon>
    </lineage>
</organism>
<evidence type="ECO:0000313" key="21">
    <source>
        <dbReference type="Proteomes" id="UP000623250"/>
    </source>
</evidence>
<evidence type="ECO:0000313" key="20">
    <source>
        <dbReference type="EMBL" id="MBJ7544180.1"/>
    </source>
</evidence>
<evidence type="ECO:0000256" key="10">
    <source>
        <dbReference type="ARBA" id="ARBA00022692"/>
    </source>
</evidence>
<evidence type="ECO:0000256" key="5">
    <source>
        <dbReference type="ARBA" id="ARBA00013200"/>
    </source>
</evidence>
<evidence type="ECO:0000256" key="3">
    <source>
        <dbReference type="ARBA" id="ARBA00004663"/>
    </source>
</evidence>
<evidence type="ECO:0000256" key="2">
    <source>
        <dbReference type="ARBA" id="ARBA00004651"/>
    </source>
</evidence>
<evidence type="ECO:0000256" key="16">
    <source>
        <dbReference type="ARBA" id="ARBA00032853"/>
    </source>
</evidence>
<dbReference type="HAMAP" id="MF_00719">
    <property type="entry name" value="CobS"/>
    <property type="match status" value="1"/>
</dbReference>
<keyword evidence="12 19" id="KW-1133">Transmembrane helix</keyword>
<dbReference type="Pfam" id="PF02654">
    <property type="entry name" value="CobS"/>
    <property type="match status" value="1"/>
</dbReference>
<comment type="similarity">
    <text evidence="4 19">Belongs to the CobS family.</text>
</comment>
<evidence type="ECO:0000256" key="6">
    <source>
        <dbReference type="ARBA" id="ARBA00015850"/>
    </source>
</evidence>
<feature type="transmembrane region" description="Helical" evidence="19">
    <location>
        <begin position="113"/>
        <end position="133"/>
    </location>
</feature>
<reference evidence="20 21" key="1">
    <citation type="submission" date="2020-12" db="EMBL/GenBank/DDBJ databases">
        <title>Revised draft genomes of Rhodomicrobium vannielii ATCC 17100 and Rhodomicrobium udaipurense JA643.</title>
        <authorList>
            <person name="Conners E.M."/>
            <person name="Davenport E.J."/>
            <person name="Bose A."/>
        </authorList>
    </citation>
    <scope>NUCLEOTIDE SEQUENCE [LARGE SCALE GENOMIC DNA]</scope>
    <source>
        <strain evidence="20 21">JA643</strain>
    </source>
</reference>
<dbReference type="GO" id="GO:0009236">
    <property type="term" value="P:cobalamin biosynthetic process"/>
    <property type="evidence" value="ECO:0007669"/>
    <property type="project" value="UniProtKB-UniRule"/>
</dbReference>
<keyword evidence="10 19" id="KW-0812">Transmembrane</keyword>
<evidence type="ECO:0000256" key="19">
    <source>
        <dbReference type="HAMAP-Rule" id="MF_00719"/>
    </source>
</evidence>
<dbReference type="PANTHER" id="PTHR34148">
    <property type="entry name" value="ADENOSYLCOBINAMIDE-GDP RIBAZOLETRANSFERASE"/>
    <property type="match status" value="1"/>
</dbReference>
<evidence type="ECO:0000256" key="14">
    <source>
        <dbReference type="ARBA" id="ARBA00025228"/>
    </source>
</evidence>
<evidence type="ECO:0000256" key="9">
    <source>
        <dbReference type="ARBA" id="ARBA00022679"/>
    </source>
</evidence>
<comment type="function">
    <text evidence="14 19">Joins adenosylcobinamide-GDP and alpha-ribazole to generate adenosylcobalamin (Ado-cobalamin). Also synthesizes adenosylcobalamin 5'-phosphate from adenosylcobinamide-GDP and alpha-ribazole 5'-phosphate.</text>
</comment>
<comment type="cofactor">
    <cofactor evidence="1 19">
        <name>Mg(2+)</name>
        <dbReference type="ChEBI" id="CHEBI:18420"/>
    </cofactor>
</comment>
<dbReference type="GO" id="GO:0051073">
    <property type="term" value="F:adenosylcobinamide-GDP ribazoletransferase activity"/>
    <property type="evidence" value="ECO:0007669"/>
    <property type="project" value="UniProtKB-UniRule"/>
</dbReference>
<dbReference type="GO" id="GO:0005886">
    <property type="term" value="C:plasma membrane"/>
    <property type="evidence" value="ECO:0007669"/>
    <property type="project" value="UniProtKB-SubCell"/>
</dbReference>
<gene>
    <name evidence="19 20" type="primary">cobS</name>
    <name evidence="20" type="ORF">JDN41_11560</name>
</gene>
<proteinExistence type="inferred from homology"/>
<feature type="transmembrane region" description="Helical" evidence="19">
    <location>
        <begin position="203"/>
        <end position="220"/>
    </location>
</feature>
<evidence type="ECO:0000256" key="18">
    <source>
        <dbReference type="ARBA" id="ARBA00049504"/>
    </source>
</evidence>
<comment type="catalytic activity">
    <reaction evidence="18 19">
        <text>alpha-ribazole 5'-phosphate + adenosylcob(III)inamide-GDP = adenosylcob(III)alamin 5'-phosphate + GMP + H(+)</text>
        <dbReference type="Rhea" id="RHEA:23560"/>
        <dbReference type="ChEBI" id="CHEBI:15378"/>
        <dbReference type="ChEBI" id="CHEBI:57918"/>
        <dbReference type="ChEBI" id="CHEBI:58115"/>
        <dbReference type="ChEBI" id="CHEBI:60487"/>
        <dbReference type="ChEBI" id="CHEBI:60493"/>
        <dbReference type="EC" id="2.7.8.26"/>
    </reaction>
</comment>
<evidence type="ECO:0000256" key="17">
    <source>
        <dbReference type="ARBA" id="ARBA00048623"/>
    </source>
</evidence>
<dbReference type="RefSeq" id="WP_037233102.1">
    <property type="nucleotide sequence ID" value="NZ_JAEMUK010000078.1"/>
</dbReference>
<evidence type="ECO:0000256" key="15">
    <source>
        <dbReference type="ARBA" id="ARBA00032605"/>
    </source>
</evidence>
<evidence type="ECO:0000256" key="1">
    <source>
        <dbReference type="ARBA" id="ARBA00001946"/>
    </source>
</evidence>
<evidence type="ECO:0000256" key="13">
    <source>
        <dbReference type="ARBA" id="ARBA00023136"/>
    </source>
</evidence>
<sequence length="253" mass="25841">MIAFVRTEFCLFLSAVQFLTRLPVPGLFAFDHAWLDRSVKYFPLAGVVVGGISAAVLLAASLVWSGPLPALLAVAAGVAATGAFHEDGFADFFDAMGGSTKEKRLAIMTDSRLGTFGVVATVLNLGVKVFALAALPVPVAAAALVAIHAGGRLAVIAAMPVLPYAKPVEAGKMKPAGHSVTARGLTVAAIFGLAPLALLPLPLALAGLAAGVAAVLFMGWRAKRLIGGYTGDVLGAFEQSFELAFLLALAACV</sequence>
<evidence type="ECO:0000256" key="7">
    <source>
        <dbReference type="ARBA" id="ARBA00022475"/>
    </source>
</evidence>
<name>A0A8I1KHY3_9HYPH</name>
<comment type="pathway">
    <text evidence="3 19">Cofactor biosynthesis; adenosylcobalamin biosynthesis; adenosylcobalamin from cob(II)yrinate a,c-diamide: step 7/7.</text>
</comment>
<evidence type="ECO:0000256" key="11">
    <source>
        <dbReference type="ARBA" id="ARBA00022842"/>
    </source>
</evidence>
<dbReference type="Proteomes" id="UP000623250">
    <property type="component" value="Unassembled WGS sequence"/>
</dbReference>
<dbReference type="NCBIfam" id="TIGR00317">
    <property type="entry name" value="cobS"/>
    <property type="match status" value="1"/>
</dbReference>
<feature type="transmembrane region" description="Helical" evidence="19">
    <location>
        <begin position="45"/>
        <end position="64"/>
    </location>
</feature>
<accession>A0A8I1KHY3</accession>
<protein>
    <recommendedName>
        <fullName evidence="6 19">Adenosylcobinamide-GDP ribazoletransferase</fullName>
        <ecNumber evidence="5 19">2.7.8.26</ecNumber>
    </recommendedName>
    <alternativeName>
        <fullName evidence="16 19">Cobalamin synthase</fullName>
    </alternativeName>
    <alternativeName>
        <fullName evidence="15 19">Cobalamin-5'-phosphate synthase</fullName>
    </alternativeName>
</protein>
<dbReference type="GO" id="GO:0008818">
    <property type="term" value="F:cobalamin 5'-phosphate synthase activity"/>
    <property type="evidence" value="ECO:0007669"/>
    <property type="project" value="UniProtKB-UniRule"/>
</dbReference>
<feature type="transmembrane region" description="Helical" evidence="19">
    <location>
        <begin position="139"/>
        <end position="159"/>
    </location>
</feature>
<comment type="caution">
    <text evidence="20">The sequence shown here is derived from an EMBL/GenBank/DDBJ whole genome shotgun (WGS) entry which is preliminary data.</text>
</comment>
<dbReference type="InterPro" id="IPR003805">
    <property type="entry name" value="CobS"/>
</dbReference>
<comment type="subcellular location">
    <subcellularLocation>
        <location evidence="2 19">Cell membrane</location>
        <topology evidence="2 19">Multi-pass membrane protein</topology>
    </subcellularLocation>
</comment>
<evidence type="ECO:0000256" key="8">
    <source>
        <dbReference type="ARBA" id="ARBA00022573"/>
    </source>
</evidence>
<keyword evidence="8 19" id="KW-0169">Cobalamin biosynthesis</keyword>
<dbReference type="AlphaFoldDB" id="A0A8I1KHY3"/>
<keyword evidence="11 19" id="KW-0460">Magnesium</keyword>
<keyword evidence="13 19" id="KW-0472">Membrane</keyword>
<dbReference type="UniPathway" id="UPA00148">
    <property type="reaction ID" value="UER00238"/>
</dbReference>